<keyword evidence="3" id="KW-0540">Nuclease</keyword>
<dbReference type="SUPFAM" id="SSF53098">
    <property type="entry name" value="Ribonuclease H-like"/>
    <property type="match status" value="1"/>
</dbReference>
<evidence type="ECO:0008006" key="11">
    <source>
        <dbReference type="Google" id="ProtNLM"/>
    </source>
</evidence>
<evidence type="ECO:0000256" key="4">
    <source>
        <dbReference type="ARBA" id="ARBA00022759"/>
    </source>
</evidence>
<keyword evidence="4" id="KW-0255">Endonuclease</keyword>
<name>A0A6G0XLS1_9STRA</name>
<dbReference type="CDD" id="cd00024">
    <property type="entry name" value="CD_CSD"/>
    <property type="match status" value="1"/>
</dbReference>
<dbReference type="GO" id="GO:0015074">
    <property type="term" value="P:DNA integration"/>
    <property type="evidence" value="ECO:0007669"/>
    <property type="project" value="InterPro"/>
</dbReference>
<dbReference type="CDD" id="cd09274">
    <property type="entry name" value="RNase_HI_RT_Ty3"/>
    <property type="match status" value="1"/>
</dbReference>
<dbReference type="InterPro" id="IPR016197">
    <property type="entry name" value="Chromo-like_dom_sf"/>
</dbReference>
<comment type="caution">
    <text evidence="9">The sequence shown here is derived from an EMBL/GenBank/DDBJ whole genome shotgun (WGS) entry which is preliminary data.</text>
</comment>
<evidence type="ECO:0000259" key="7">
    <source>
        <dbReference type="PROSITE" id="PS50013"/>
    </source>
</evidence>
<dbReference type="InterPro" id="IPR043502">
    <property type="entry name" value="DNA/RNA_pol_sf"/>
</dbReference>
<keyword evidence="1" id="KW-0808">Transferase</keyword>
<dbReference type="GO" id="GO:0004519">
    <property type="term" value="F:endonuclease activity"/>
    <property type="evidence" value="ECO:0007669"/>
    <property type="project" value="UniProtKB-KW"/>
</dbReference>
<dbReference type="PROSITE" id="PS50013">
    <property type="entry name" value="CHROMO_2"/>
    <property type="match status" value="1"/>
</dbReference>
<keyword evidence="2" id="KW-0548">Nucleotidyltransferase</keyword>
<reference evidence="9 10" key="1">
    <citation type="submission" date="2019-07" db="EMBL/GenBank/DDBJ databases">
        <title>Genomics analysis of Aphanomyces spp. identifies a new class of oomycete effector associated with host adaptation.</title>
        <authorList>
            <person name="Gaulin E."/>
        </authorList>
    </citation>
    <scope>NUCLEOTIDE SEQUENCE [LARGE SCALE GENOMIC DNA]</scope>
    <source>
        <strain evidence="9 10">ATCC 201684</strain>
    </source>
</reference>
<feature type="domain" description="Chromo" evidence="7">
    <location>
        <begin position="805"/>
        <end position="866"/>
    </location>
</feature>
<keyword evidence="6" id="KW-0695">RNA-directed DNA polymerase</keyword>
<dbReference type="AlphaFoldDB" id="A0A6G0XLS1"/>
<dbReference type="PANTHER" id="PTHR37984">
    <property type="entry name" value="PROTEIN CBG26694"/>
    <property type="match status" value="1"/>
</dbReference>
<dbReference type="InterPro" id="IPR036397">
    <property type="entry name" value="RNaseH_sf"/>
</dbReference>
<dbReference type="SUPFAM" id="SSF56672">
    <property type="entry name" value="DNA/RNA polymerases"/>
    <property type="match status" value="1"/>
</dbReference>
<dbReference type="InterPro" id="IPR041373">
    <property type="entry name" value="RT_RNaseH"/>
</dbReference>
<protein>
    <recommendedName>
        <fullName evidence="11">Integrase catalytic domain-containing protein</fullName>
    </recommendedName>
</protein>
<evidence type="ECO:0000313" key="9">
    <source>
        <dbReference type="EMBL" id="KAF0741401.1"/>
    </source>
</evidence>
<dbReference type="Gene3D" id="3.30.420.10">
    <property type="entry name" value="Ribonuclease H-like superfamily/Ribonuclease H"/>
    <property type="match status" value="1"/>
</dbReference>
<evidence type="ECO:0000256" key="5">
    <source>
        <dbReference type="ARBA" id="ARBA00022801"/>
    </source>
</evidence>
<dbReference type="InterPro" id="IPR043128">
    <property type="entry name" value="Rev_trsase/Diguanyl_cyclase"/>
</dbReference>
<dbReference type="Pfam" id="PF00665">
    <property type="entry name" value="rve"/>
    <property type="match status" value="1"/>
</dbReference>
<feature type="domain" description="Integrase catalytic" evidence="8">
    <location>
        <begin position="508"/>
        <end position="669"/>
    </location>
</feature>
<evidence type="ECO:0000256" key="1">
    <source>
        <dbReference type="ARBA" id="ARBA00022679"/>
    </source>
</evidence>
<dbReference type="Gene3D" id="3.30.70.270">
    <property type="match status" value="2"/>
</dbReference>
<evidence type="ECO:0000256" key="3">
    <source>
        <dbReference type="ARBA" id="ARBA00022722"/>
    </source>
</evidence>
<proteinExistence type="predicted"/>
<dbReference type="Proteomes" id="UP000481153">
    <property type="component" value="Unassembled WGS sequence"/>
</dbReference>
<dbReference type="Pfam" id="PF17921">
    <property type="entry name" value="Integrase_H2C2"/>
    <property type="match status" value="1"/>
</dbReference>
<dbReference type="GO" id="GO:0003676">
    <property type="term" value="F:nucleic acid binding"/>
    <property type="evidence" value="ECO:0007669"/>
    <property type="project" value="InterPro"/>
</dbReference>
<evidence type="ECO:0000259" key="8">
    <source>
        <dbReference type="PROSITE" id="PS50994"/>
    </source>
</evidence>
<dbReference type="PANTHER" id="PTHR37984:SF5">
    <property type="entry name" value="PROTEIN NYNRIN-LIKE"/>
    <property type="match status" value="1"/>
</dbReference>
<accession>A0A6G0XLS1</accession>
<dbReference type="Gene3D" id="1.10.340.70">
    <property type="match status" value="1"/>
</dbReference>
<gene>
    <name evidence="9" type="ORF">Ae201684_003506</name>
</gene>
<evidence type="ECO:0000256" key="6">
    <source>
        <dbReference type="ARBA" id="ARBA00022918"/>
    </source>
</evidence>
<dbReference type="Pfam" id="PF17917">
    <property type="entry name" value="RT_RNaseH"/>
    <property type="match status" value="1"/>
</dbReference>
<organism evidence="9 10">
    <name type="scientific">Aphanomyces euteiches</name>
    <dbReference type="NCBI Taxonomy" id="100861"/>
    <lineage>
        <taxon>Eukaryota</taxon>
        <taxon>Sar</taxon>
        <taxon>Stramenopiles</taxon>
        <taxon>Oomycota</taxon>
        <taxon>Saprolegniomycetes</taxon>
        <taxon>Saprolegniales</taxon>
        <taxon>Verrucalvaceae</taxon>
        <taxon>Aphanomyces</taxon>
    </lineage>
</organism>
<dbReference type="Gene3D" id="2.40.50.40">
    <property type="match status" value="1"/>
</dbReference>
<keyword evidence="10" id="KW-1185">Reference proteome</keyword>
<keyword evidence="5" id="KW-0378">Hydrolase</keyword>
<dbReference type="GO" id="GO:0003964">
    <property type="term" value="F:RNA-directed DNA polymerase activity"/>
    <property type="evidence" value="ECO:0007669"/>
    <property type="project" value="UniProtKB-KW"/>
</dbReference>
<dbReference type="PROSITE" id="PS50994">
    <property type="entry name" value="INTEGRASE"/>
    <property type="match status" value="1"/>
</dbReference>
<dbReference type="EMBL" id="VJMJ01000037">
    <property type="protein sequence ID" value="KAF0741401.1"/>
    <property type="molecule type" value="Genomic_DNA"/>
</dbReference>
<evidence type="ECO:0000313" key="10">
    <source>
        <dbReference type="Proteomes" id="UP000481153"/>
    </source>
</evidence>
<dbReference type="InterPro" id="IPR012337">
    <property type="entry name" value="RNaseH-like_sf"/>
</dbReference>
<evidence type="ECO:0000256" key="2">
    <source>
        <dbReference type="ARBA" id="ARBA00022695"/>
    </source>
</evidence>
<dbReference type="GO" id="GO:0016787">
    <property type="term" value="F:hydrolase activity"/>
    <property type="evidence" value="ECO:0007669"/>
    <property type="project" value="UniProtKB-KW"/>
</dbReference>
<dbReference type="SUPFAM" id="SSF54160">
    <property type="entry name" value="Chromo domain-like"/>
    <property type="match status" value="1"/>
</dbReference>
<dbReference type="Gene3D" id="3.10.10.10">
    <property type="entry name" value="HIV Type 1 Reverse Transcriptase, subunit A, domain 1"/>
    <property type="match status" value="1"/>
</dbReference>
<sequence>MTVDVRAVNAKTLPVVWPMPVIEVIMENLTRSSCFVALDFFKGYWQFPLSPCSQDYFTIMTDQGCFTPTRIPTGGSGSVAYCESTVTNLFKTLLYKCLLIWIDDLLWCRKLVSGSGIRHDPSRIHALRDLPVPKTGADLQQFMCAVNWLCTHIPRYNEVVNPLSTALQRVYTLSGSKTKSKLSRFTLPESFFSRDELENFEAVKRHIADSVKLALPDPSKPVCVFPDASNKFWGSIITQIPMEKQNLPLQDQEHAPLAFLSGTFRGAQMAWSILEKEAFAIVETCKRMDYLLQRPSGFKLYTDHRNLTFLYDPSAFSKDLAKYTAEKVQRWGLNMMSFTYTIQHINGESNVWADLLSRWGSSNSPPAIQALKIVNCNPSPLQDRDFVWPSMAEICSVQVEAIRLQIDNPTNVSTSGNPPFLTSTGQIWIPDGLDESQPPCNIKIRIMILAHCGAAGHRGIDSTTQTISERYFCTDMASDVTRFCKQCFHCQKSAAGKVIPVPLGSQIHASMPNEILHFDFLYVGPSDTGEEYVCLLKDDHSMLVQCTPHVAADTEAFCTAAQRWFDLFGIVKTWVSDQGSHFKNHCVAEMQRVYGAHHHFTLPGCPWSNGTIEIVNKQFLKLLRCLLAEWKLPHTQWPRVISVAAKILNHSPSRLLKNLAPITVFCGLKPSLPLDGLVDTDTFEVVDYNDFISSRYDGLEDLQRSLQNMHRSIAEIKKKISPRQFTVGEFVLVLKRSTNIPKALYHWDGPWVVYKVVSDWCYEVQNYESKTTIVAHACRLKPYTNGTQELSNELLESIKFCAIGNEVKSIIDARYTQQQDQFECLVVWLGMDDESTWEPAQHIYEDVFQLFKQFLSEKLDTTPPNSAKRKLFDDIAKKFPIDGLPHAQALSQFGCLPALRFTMLASLLEGQCSAWSPITCISSLFSGLSFLSCISLLLPCRLAFPCISCKGILKLICLAFA</sequence>
<dbReference type="VEuPathDB" id="FungiDB:AeMF1_010902"/>
<dbReference type="InterPro" id="IPR000953">
    <property type="entry name" value="Chromo/chromo_shadow_dom"/>
</dbReference>
<dbReference type="InterPro" id="IPR041588">
    <property type="entry name" value="Integrase_H2C2"/>
</dbReference>
<dbReference type="InterPro" id="IPR050951">
    <property type="entry name" value="Retrovirus_Pol_polyprotein"/>
</dbReference>
<dbReference type="InterPro" id="IPR001584">
    <property type="entry name" value="Integrase_cat-core"/>
</dbReference>